<feature type="transmembrane region" description="Helical" evidence="6">
    <location>
        <begin position="107"/>
        <end position="130"/>
    </location>
</feature>
<evidence type="ECO:0000256" key="5">
    <source>
        <dbReference type="ARBA" id="ARBA00023136"/>
    </source>
</evidence>
<feature type="transmembrane region" description="Helical" evidence="6">
    <location>
        <begin position="304"/>
        <end position="330"/>
    </location>
</feature>
<evidence type="ECO:0000259" key="7">
    <source>
        <dbReference type="PROSITE" id="PS50850"/>
    </source>
</evidence>
<dbReference type="GO" id="GO:0022857">
    <property type="term" value="F:transmembrane transporter activity"/>
    <property type="evidence" value="ECO:0007669"/>
    <property type="project" value="InterPro"/>
</dbReference>
<dbReference type="Gene3D" id="1.20.1250.20">
    <property type="entry name" value="MFS general substrate transporter like domains"/>
    <property type="match status" value="2"/>
</dbReference>
<feature type="transmembrane region" description="Helical" evidence="6">
    <location>
        <begin position="387"/>
        <end position="410"/>
    </location>
</feature>
<dbReference type="Pfam" id="PF07690">
    <property type="entry name" value="MFS_1"/>
    <property type="match status" value="1"/>
</dbReference>
<organism evidence="8 9">
    <name type="scientific">Paenibacillus algicola</name>
    <dbReference type="NCBI Taxonomy" id="2565926"/>
    <lineage>
        <taxon>Bacteria</taxon>
        <taxon>Bacillati</taxon>
        <taxon>Bacillota</taxon>
        <taxon>Bacilli</taxon>
        <taxon>Bacillales</taxon>
        <taxon>Paenibacillaceae</taxon>
        <taxon>Paenibacillus</taxon>
    </lineage>
</organism>
<dbReference type="SUPFAM" id="SSF103473">
    <property type="entry name" value="MFS general substrate transporter"/>
    <property type="match status" value="1"/>
</dbReference>
<feature type="transmembrane region" description="Helical" evidence="6">
    <location>
        <begin position="83"/>
        <end position="101"/>
    </location>
</feature>
<evidence type="ECO:0000256" key="2">
    <source>
        <dbReference type="ARBA" id="ARBA00022448"/>
    </source>
</evidence>
<evidence type="ECO:0000313" key="9">
    <source>
        <dbReference type="Proteomes" id="UP000300879"/>
    </source>
</evidence>
<evidence type="ECO:0000256" key="1">
    <source>
        <dbReference type="ARBA" id="ARBA00004651"/>
    </source>
</evidence>
<keyword evidence="4 6" id="KW-1133">Transmembrane helix</keyword>
<dbReference type="PROSITE" id="PS50850">
    <property type="entry name" value="MFS"/>
    <property type="match status" value="1"/>
</dbReference>
<reference evidence="8 9" key="1">
    <citation type="submission" date="2019-05" db="EMBL/GenBank/DDBJ databases">
        <authorList>
            <person name="Chen C."/>
        </authorList>
    </citation>
    <scope>NUCLEOTIDE SEQUENCE [LARGE SCALE GENOMIC DNA]</scope>
    <source>
        <strain evidence="8 9">HB172198</strain>
    </source>
</reference>
<dbReference type="EMBL" id="CP040396">
    <property type="protein sequence ID" value="QCT03040.1"/>
    <property type="molecule type" value="Genomic_DNA"/>
</dbReference>
<feature type="transmembrane region" description="Helical" evidence="6">
    <location>
        <begin position="233"/>
        <end position="255"/>
    </location>
</feature>
<evidence type="ECO:0000313" key="8">
    <source>
        <dbReference type="EMBL" id="QCT03040.1"/>
    </source>
</evidence>
<gene>
    <name evidence="8" type="ORF">E6C60_2328</name>
</gene>
<sequence length="420" mass="45924">MRIFQRPASRFMNLPINIRLFFLANVLYQIGTGMFGVLYNLYIRDIGYSDAMNGTVVSVQSLATALMFIPIGFLGDRGSRKQLLVIGAMLSGISLIVRAWTEQSTGLLGLAVVTGIFSSVFQVLAIPFLAENTKKSERMRIFSYHASLMLGAQVLGGMGGGFLADLLQFTGISRVTSLSIVLMIGGVSALAAFLPLLFTQEVSAVAEKEPQEAPAPVQTEAQRRQSDRQDLKVIGQFTIAQLLIGLGSGLVVPYLNLYFTNRFEVSLSAVGILISLGQIMTIFSMLIGPWLVRRLGAVTSVLCFQLLSLPFLLITGFTNIFAVAAIGFLFRQALMNAANPIQASILVERVPDHRRGIANSFTQTAFMMGWATMGPVQAALVTHYGSYWGYAITFCITGVLYIAASFMYYFMFREKKAQAL</sequence>
<keyword evidence="9" id="KW-1185">Reference proteome</keyword>
<evidence type="ECO:0000256" key="4">
    <source>
        <dbReference type="ARBA" id="ARBA00022989"/>
    </source>
</evidence>
<dbReference type="AlphaFoldDB" id="A0A4P8XMY4"/>
<feature type="domain" description="Major facilitator superfamily (MFS) profile" evidence="7">
    <location>
        <begin position="17"/>
        <end position="416"/>
    </location>
</feature>
<feature type="transmembrane region" description="Helical" evidence="6">
    <location>
        <begin position="176"/>
        <end position="198"/>
    </location>
</feature>
<proteinExistence type="predicted"/>
<dbReference type="InterPro" id="IPR020846">
    <property type="entry name" value="MFS_dom"/>
</dbReference>
<dbReference type="PANTHER" id="PTHR23520:SF5">
    <property type="entry name" value="TRANSPORTER, PUTATIVE (AFU_ORTHOLOGUE AFUA_3G04000)-RELATED"/>
    <property type="match status" value="1"/>
</dbReference>
<protein>
    <submittedName>
        <fullName evidence="8">Major facilitator superfamily MFS_1</fullName>
    </submittedName>
</protein>
<keyword evidence="3 6" id="KW-0812">Transmembrane</keyword>
<dbReference type="GO" id="GO:0005886">
    <property type="term" value="C:plasma membrane"/>
    <property type="evidence" value="ECO:0007669"/>
    <property type="project" value="UniProtKB-SubCell"/>
</dbReference>
<feature type="transmembrane region" description="Helical" evidence="6">
    <location>
        <begin position="267"/>
        <end position="292"/>
    </location>
</feature>
<feature type="transmembrane region" description="Helical" evidence="6">
    <location>
        <begin position="20"/>
        <end position="42"/>
    </location>
</feature>
<name>A0A4P8XMY4_9BACL</name>
<feature type="transmembrane region" description="Helical" evidence="6">
    <location>
        <begin position="142"/>
        <end position="164"/>
    </location>
</feature>
<dbReference type="PANTHER" id="PTHR23520">
    <property type="entry name" value="TRANSPORTER, PUTATIVE (AFU_ORTHOLOGUE AFUA_3G04000)-RELATED"/>
    <property type="match status" value="1"/>
</dbReference>
<keyword evidence="5 6" id="KW-0472">Membrane</keyword>
<evidence type="ECO:0000256" key="3">
    <source>
        <dbReference type="ARBA" id="ARBA00022692"/>
    </source>
</evidence>
<dbReference type="InterPro" id="IPR011701">
    <property type="entry name" value="MFS"/>
</dbReference>
<dbReference type="RefSeq" id="WP_407669118.1">
    <property type="nucleotide sequence ID" value="NZ_CP040396.1"/>
</dbReference>
<accession>A0A4P8XMY4</accession>
<dbReference type="InterPro" id="IPR036259">
    <property type="entry name" value="MFS_trans_sf"/>
</dbReference>
<comment type="subcellular location">
    <subcellularLocation>
        <location evidence="1">Cell membrane</location>
        <topology evidence="1">Multi-pass membrane protein</topology>
    </subcellularLocation>
</comment>
<feature type="transmembrane region" description="Helical" evidence="6">
    <location>
        <begin position="54"/>
        <end position="74"/>
    </location>
</feature>
<dbReference type="Proteomes" id="UP000300879">
    <property type="component" value="Chromosome"/>
</dbReference>
<evidence type="ECO:0000256" key="6">
    <source>
        <dbReference type="SAM" id="Phobius"/>
    </source>
</evidence>
<keyword evidence="2" id="KW-0813">Transport</keyword>
<dbReference type="KEGG" id="palo:E6C60_2328"/>